<gene>
    <name evidence="4" type="ORF">MIMGU_mgv1a023343mg</name>
</gene>
<dbReference type="EMBL" id="KI632295">
    <property type="protein sequence ID" value="EYU19399.1"/>
    <property type="molecule type" value="Genomic_DNA"/>
</dbReference>
<dbReference type="Pfam" id="PF07983">
    <property type="entry name" value="X8"/>
    <property type="match status" value="1"/>
</dbReference>
<dbReference type="PANTHER" id="PTHR31044">
    <property type="entry name" value="BETA-1,3 GLUCANASE"/>
    <property type="match status" value="1"/>
</dbReference>
<dbReference type="InterPro" id="IPR044788">
    <property type="entry name" value="X8_dom_prot"/>
</dbReference>
<evidence type="ECO:0000313" key="5">
    <source>
        <dbReference type="Proteomes" id="UP000030748"/>
    </source>
</evidence>
<evidence type="ECO:0000256" key="2">
    <source>
        <dbReference type="SAM" id="SignalP"/>
    </source>
</evidence>
<dbReference type="Proteomes" id="UP000030748">
    <property type="component" value="Unassembled WGS sequence"/>
</dbReference>
<accession>A0A022PV55</accession>
<feature type="domain" description="X8" evidence="3">
    <location>
        <begin position="35"/>
        <end position="98"/>
    </location>
</feature>
<protein>
    <recommendedName>
        <fullName evidence="3">X8 domain-containing protein</fullName>
    </recommendedName>
</protein>
<proteinExistence type="predicted"/>
<keyword evidence="5" id="KW-1185">Reference proteome</keyword>
<evidence type="ECO:0000259" key="3">
    <source>
        <dbReference type="SMART" id="SM00768"/>
    </source>
</evidence>
<dbReference type="AlphaFoldDB" id="A0A022PV55"/>
<name>A0A022PV55_ERYGU</name>
<feature type="chain" id="PRO_5001503555" description="X8 domain-containing protein" evidence="2">
    <location>
        <begin position="22"/>
        <end position="98"/>
    </location>
</feature>
<reference evidence="4 5" key="1">
    <citation type="journal article" date="2013" name="Proc. Natl. Acad. Sci. U.S.A.">
        <title>Fine-scale variation in meiotic recombination in Mimulus inferred from population shotgun sequencing.</title>
        <authorList>
            <person name="Hellsten U."/>
            <person name="Wright K.M."/>
            <person name="Jenkins J."/>
            <person name="Shu S."/>
            <person name="Yuan Y."/>
            <person name="Wessler S.R."/>
            <person name="Schmutz J."/>
            <person name="Willis J.H."/>
            <person name="Rokhsar D.S."/>
        </authorList>
    </citation>
    <scope>NUCLEOTIDE SEQUENCE [LARGE SCALE GENOMIC DNA]</scope>
    <source>
        <strain evidence="5">cv. DUN x IM62</strain>
    </source>
</reference>
<dbReference type="PANTHER" id="PTHR31044:SF52">
    <property type="entry name" value="OS01G0631500 PROTEIN"/>
    <property type="match status" value="1"/>
</dbReference>
<dbReference type="SMART" id="SM00768">
    <property type="entry name" value="X8"/>
    <property type="match status" value="1"/>
</dbReference>
<dbReference type="STRING" id="4155.A0A022PV55"/>
<dbReference type="PhylomeDB" id="A0A022PV55"/>
<feature type="signal peptide" evidence="2">
    <location>
        <begin position="1"/>
        <end position="21"/>
    </location>
</feature>
<keyword evidence="1 2" id="KW-0732">Signal</keyword>
<dbReference type="InterPro" id="IPR012946">
    <property type="entry name" value="X8"/>
</dbReference>
<evidence type="ECO:0000256" key="1">
    <source>
        <dbReference type="ARBA" id="ARBA00022729"/>
    </source>
</evidence>
<sequence>MVKNNLSIFLVTLLAVALCSSNGNPTMRGRKYNEGWCVPDTGASEHDMQAFLDYGCSQYNCAEILPGGSCFEPDLLMAHTAWLLDFTWDLHFSMRTAN</sequence>
<evidence type="ECO:0000313" key="4">
    <source>
        <dbReference type="EMBL" id="EYU19399.1"/>
    </source>
</evidence>
<organism evidence="4 5">
    <name type="scientific">Erythranthe guttata</name>
    <name type="common">Yellow monkey flower</name>
    <name type="synonym">Mimulus guttatus</name>
    <dbReference type="NCBI Taxonomy" id="4155"/>
    <lineage>
        <taxon>Eukaryota</taxon>
        <taxon>Viridiplantae</taxon>
        <taxon>Streptophyta</taxon>
        <taxon>Embryophyta</taxon>
        <taxon>Tracheophyta</taxon>
        <taxon>Spermatophyta</taxon>
        <taxon>Magnoliopsida</taxon>
        <taxon>eudicotyledons</taxon>
        <taxon>Gunneridae</taxon>
        <taxon>Pentapetalae</taxon>
        <taxon>asterids</taxon>
        <taxon>lamiids</taxon>
        <taxon>Lamiales</taxon>
        <taxon>Phrymaceae</taxon>
        <taxon>Erythranthe</taxon>
    </lineage>
</organism>
<dbReference type="GO" id="GO:0009506">
    <property type="term" value="C:plasmodesma"/>
    <property type="evidence" value="ECO:0007669"/>
    <property type="project" value="UniProtKB-ARBA"/>
</dbReference>